<dbReference type="PANTHER" id="PTHR23270:SF10">
    <property type="entry name" value="PROTEIN RRP5 HOMOLOG"/>
    <property type="match status" value="1"/>
</dbReference>
<dbReference type="FunFam" id="2.40.50.140:FF:000159">
    <property type="entry name" value="rRNA biogenesis protein rrp5"/>
    <property type="match status" value="2"/>
</dbReference>
<dbReference type="SUPFAM" id="SSF50249">
    <property type="entry name" value="Nucleic acid-binding proteins"/>
    <property type="match status" value="7"/>
</dbReference>
<proteinExistence type="predicted"/>
<feature type="domain" description="S1 motif" evidence="1">
    <location>
        <begin position="597"/>
        <end position="666"/>
    </location>
</feature>
<feature type="domain" description="S1 motif" evidence="1">
    <location>
        <begin position="243"/>
        <end position="303"/>
    </location>
</feature>
<feature type="domain" description="S1 motif" evidence="1">
    <location>
        <begin position="505"/>
        <end position="577"/>
    </location>
</feature>
<feature type="domain" description="S1 motif" evidence="1">
    <location>
        <begin position="900"/>
        <end position="975"/>
    </location>
</feature>
<dbReference type="FunFam" id="2.40.50.140:FF:000148">
    <property type="entry name" value="protein RRP5 homolog isoform X1"/>
    <property type="match status" value="1"/>
</dbReference>
<evidence type="ECO:0000259" key="1">
    <source>
        <dbReference type="PROSITE" id="PS50126"/>
    </source>
</evidence>
<gene>
    <name evidence="2" type="ORF">OIU74_002409</name>
</gene>
<dbReference type="GO" id="GO:0032040">
    <property type="term" value="C:small-subunit processome"/>
    <property type="evidence" value="ECO:0007669"/>
    <property type="project" value="TreeGrafter"/>
</dbReference>
<dbReference type="GO" id="GO:0006364">
    <property type="term" value="P:rRNA processing"/>
    <property type="evidence" value="ECO:0007669"/>
    <property type="project" value="InterPro"/>
</dbReference>
<dbReference type="Pfam" id="PF24685">
    <property type="entry name" value="OB_RRP5_4th"/>
    <property type="match status" value="1"/>
</dbReference>
<evidence type="ECO:0000313" key="3">
    <source>
        <dbReference type="Proteomes" id="UP001151752"/>
    </source>
</evidence>
<feature type="domain" description="S1 motif" evidence="1">
    <location>
        <begin position="710"/>
        <end position="774"/>
    </location>
</feature>
<feature type="domain" description="S1 motif" evidence="1">
    <location>
        <begin position="334"/>
        <end position="401"/>
    </location>
</feature>
<dbReference type="InterPro" id="IPR045209">
    <property type="entry name" value="Rrp5"/>
</dbReference>
<organism evidence="2 3">
    <name type="scientific">Salix koriyanagi</name>
    <dbReference type="NCBI Taxonomy" id="2511006"/>
    <lineage>
        <taxon>Eukaryota</taxon>
        <taxon>Viridiplantae</taxon>
        <taxon>Streptophyta</taxon>
        <taxon>Embryophyta</taxon>
        <taxon>Tracheophyta</taxon>
        <taxon>Spermatophyta</taxon>
        <taxon>Magnoliopsida</taxon>
        <taxon>eudicotyledons</taxon>
        <taxon>Gunneridae</taxon>
        <taxon>Pentapetalae</taxon>
        <taxon>rosids</taxon>
        <taxon>fabids</taxon>
        <taxon>Malpighiales</taxon>
        <taxon>Salicaceae</taxon>
        <taxon>Saliceae</taxon>
        <taxon>Salix</taxon>
    </lineage>
</organism>
<feature type="domain" description="S1 motif" evidence="1">
    <location>
        <begin position="68"/>
        <end position="134"/>
    </location>
</feature>
<comment type="caution">
    <text evidence="2">The sequence shown here is derived from an EMBL/GenBank/DDBJ whole genome shotgun (WGS) entry which is preliminary data.</text>
</comment>
<keyword evidence="3" id="KW-1185">Reference proteome</keyword>
<reference evidence="2" key="2">
    <citation type="journal article" date="2023" name="Int. J. Mol. Sci.">
        <title>De Novo Assembly and Annotation of 11 Diverse Shrub Willow (Salix) Genomes Reveals Novel Gene Organization in Sex-Linked Regions.</title>
        <authorList>
            <person name="Hyden B."/>
            <person name="Feng K."/>
            <person name="Yates T.B."/>
            <person name="Jawdy S."/>
            <person name="Cereghino C."/>
            <person name="Smart L.B."/>
            <person name="Muchero W."/>
        </authorList>
    </citation>
    <scope>NUCLEOTIDE SEQUENCE</scope>
    <source>
        <tissue evidence="2">Shoot tip</tissue>
    </source>
</reference>
<reference evidence="2" key="1">
    <citation type="submission" date="2022-11" db="EMBL/GenBank/DDBJ databases">
        <authorList>
            <person name="Hyden B.L."/>
            <person name="Feng K."/>
            <person name="Yates T."/>
            <person name="Jawdy S."/>
            <person name="Smart L.B."/>
            <person name="Muchero W."/>
        </authorList>
    </citation>
    <scope>NUCLEOTIDE SEQUENCE</scope>
    <source>
        <tissue evidence="2">Shoot tip</tissue>
    </source>
</reference>
<dbReference type="InterPro" id="IPR057301">
    <property type="entry name" value="Rrp5_OB_4th"/>
</dbReference>
<dbReference type="InterPro" id="IPR012340">
    <property type="entry name" value="NA-bd_OB-fold"/>
</dbReference>
<dbReference type="Pfam" id="PF00575">
    <property type="entry name" value="S1"/>
    <property type="match status" value="2"/>
</dbReference>
<dbReference type="InterPro" id="IPR003029">
    <property type="entry name" value="S1_domain"/>
</dbReference>
<dbReference type="CDD" id="cd05694">
    <property type="entry name" value="S1_Rrp5_repeat_hs2_sc2"/>
    <property type="match status" value="1"/>
</dbReference>
<dbReference type="Proteomes" id="UP001151752">
    <property type="component" value="Chromosome 16"/>
</dbReference>
<feature type="domain" description="S1 motif" evidence="1">
    <location>
        <begin position="157"/>
        <end position="227"/>
    </location>
</feature>
<sequence>MRLILFLNDQTEDGEGSLPRVFHVGQLVSCTVLQMDDDKNDNKKRKIWLSLRLSLLHSGFSLDAVKEGMVLTAYVKSIEDHGFILHFGLSSFMGFLPKICKAESRDSEVKTGQFLQGVVTRIDKTRKVVYLSSDPDTVSKCVTKDLKGISIDLLIPGMMVDARVQSTLENGIMLSFLTYFTGTVDMFHLQNTFPTSNWKVDYAKNKKVNARILFIDPSTRAVGLTLNQHLVHNSSPPSCVKVGDIHDNAKVVRVDRGMGLLLEIPSTPLPTPTFVNVSDVAEDEVRKLENKFKEGSSVRVRILGYRHLEGLATGILKASAFEGSVFTHSDVKPGMVTRAKIIAVDSFGAIVQFPGGVKALCPLRHMSEFEIVKPRKKFKVGAELFFRVLGCKSKRITVTHKKTLVKSKLPILSSYSDATDGLITHGWITKIEKPGCFVHFYNGVQGFAPRSELGLEPGSDAISMYQVGQVVKCRVTSSIAASHRINLSFIMKPLRFSEEDGIKMGSVVTGVIDKVTPSLVTVYVNAKDYMKGTIATEHLTDHHEHAALMKSVLKPGYKFDQLLVLDIESNNLVLTAKYSLIKSASQLPSDLSQIHPQSIVHGYICNLIETGCFVRFLGNLTAFSPRSKAMDDQRSQLSEAFYVGQSVRSNIIDVNNETSRITVSLKQSCCSSTDASFLQEYFLSENKIADLQSSDSKGRDLKWVEGFNIGSTVEGKIQESKEFGVVVSFEKHNDVFGFITHHQLGGAMVEAGAIVRAAVLDVAKTERLVDLSLKLEFLDKSRDKSFNSLTHKKKRKGEMSKDLEVHQTVNAVVEIVKENYLVLSIPEHNYAIGYASVTDYNTQKISQKQFQIGQSVSATVMALPIPSTAGRLLLLLKSISEVTETSSSKKAKRKSSYNVGSLIQAEITEIKPLEMRLKFGIGFRGRIHITEVNDTCLLENPLSNFRVGQTVSARIIAKAGRSDNKKSQMWDLSIKPKMLEGRVISGFFLSWSPFSLPLACTKMKL</sequence>
<dbReference type="AlphaFoldDB" id="A0A9Q0X627"/>
<protein>
    <submittedName>
        <fullName evidence="2">PROGRAMMED CELL DEATH PROTEIN 11 PRE-RRNA PROCESSING PROTEIN RRP5</fullName>
    </submittedName>
</protein>
<dbReference type="PANTHER" id="PTHR23270">
    <property type="entry name" value="PROGRAMMED CELL DEATH PROTEIN 11 PRE-RRNA PROCESSING PROTEIN RRP5"/>
    <property type="match status" value="1"/>
</dbReference>
<dbReference type="Pfam" id="PF24682">
    <property type="entry name" value="OB_RRP5"/>
    <property type="match status" value="1"/>
</dbReference>
<name>A0A9Q0X627_9ROSI</name>
<dbReference type="PROSITE" id="PS50126">
    <property type="entry name" value="S1"/>
    <property type="match status" value="9"/>
</dbReference>
<evidence type="ECO:0000313" key="2">
    <source>
        <dbReference type="EMBL" id="KAJ6778613.1"/>
    </source>
</evidence>
<feature type="domain" description="S1 motif" evidence="1">
    <location>
        <begin position="421"/>
        <end position="490"/>
    </location>
</feature>
<dbReference type="SMART" id="SM00316">
    <property type="entry name" value="S1"/>
    <property type="match status" value="10"/>
</dbReference>
<dbReference type="InterPro" id="IPR057302">
    <property type="entry name" value="Rrp5_S1"/>
</dbReference>
<dbReference type="EMBL" id="JAPFFM010000001">
    <property type="protein sequence ID" value="KAJ6778613.1"/>
    <property type="molecule type" value="Genomic_DNA"/>
</dbReference>
<dbReference type="Gene3D" id="2.40.50.140">
    <property type="entry name" value="Nucleic acid-binding proteins"/>
    <property type="match status" value="6"/>
</dbReference>
<accession>A0A9Q0X627</accession>
<dbReference type="FunFam" id="2.40.50.140:FF:000179">
    <property type="entry name" value="rRNA biogenesis protein RRP5"/>
    <property type="match status" value="1"/>
</dbReference>
<dbReference type="InterPro" id="IPR057300">
    <property type="entry name" value="OB_Rrp5"/>
</dbReference>
<dbReference type="GO" id="GO:0003723">
    <property type="term" value="F:RNA binding"/>
    <property type="evidence" value="ECO:0007669"/>
    <property type="project" value="TreeGrafter"/>
</dbReference>
<dbReference type="Pfam" id="PF23459">
    <property type="entry name" value="S1_RRP5"/>
    <property type="match status" value="1"/>
</dbReference>